<keyword evidence="6" id="KW-1185">Reference proteome</keyword>
<name>A0ABS1C164_9BACT</name>
<dbReference type="Pfam" id="PF07508">
    <property type="entry name" value="Recombinase"/>
    <property type="match status" value="1"/>
</dbReference>
<organism evidence="5 6">
    <name type="scientific">Adhaeribacter terrigena</name>
    <dbReference type="NCBI Taxonomy" id="2793070"/>
    <lineage>
        <taxon>Bacteria</taxon>
        <taxon>Pseudomonadati</taxon>
        <taxon>Bacteroidota</taxon>
        <taxon>Cytophagia</taxon>
        <taxon>Cytophagales</taxon>
        <taxon>Hymenobacteraceae</taxon>
        <taxon>Adhaeribacter</taxon>
    </lineage>
</organism>
<comment type="caution">
    <text evidence="5">The sequence shown here is derived from an EMBL/GenBank/DDBJ whole genome shotgun (WGS) entry which is preliminary data.</text>
</comment>
<evidence type="ECO:0000313" key="6">
    <source>
        <dbReference type="Proteomes" id="UP000644147"/>
    </source>
</evidence>
<dbReference type="InterPro" id="IPR038109">
    <property type="entry name" value="DNA_bind_recomb_sf"/>
</dbReference>
<keyword evidence="2" id="KW-0233">DNA recombination</keyword>
<dbReference type="InterPro" id="IPR011109">
    <property type="entry name" value="DNA_bind_recombinase_dom"/>
</dbReference>
<feature type="domain" description="Recombinase" evidence="4">
    <location>
        <begin position="53"/>
        <end position="135"/>
    </location>
</feature>
<dbReference type="PANTHER" id="PTHR30461">
    <property type="entry name" value="DNA-INVERTASE FROM LAMBDOID PROPHAGE"/>
    <property type="match status" value="1"/>
</dbReference>
<keyword evidence="3" id="KW-0175">Coiled coil</keyword>
<feature type="coiled-coil region" evidence="3">
    <location>
        <begin position="235"/>
        <end position="283"/>
    </location>
</feature>
<evidence type="ECO:0000256" key="1">
    <source>
        <dbReference type="ARBA" id="ARBA00023125"/>
    </source>
</evidence>
<reference evidence="5 6" key="1">
    <citation type="submission" date="2020-12" db="EMBL/GenBank/DDBJ databases">
        <title>Bacterial novel species Adhaeribacter sp. BT258 isolated from soil.</title>
        <authorList>
            <person name="Jung H.-Y."/>
        </authorList>
    </citation>
    <scope>NUCLEOTIDE SEQUENCE [LARGE SCALE GENOMIC DNA]</scope>
    <source>
        <strain evidence="5 6">BT258</strain>
    </source>
</reference>
<dbReference type="EMBL" id="JAEHFX010000003">
    <property type="protein sequence ID" value="MBK0403079.1"/>
    <property type="molecule type" value="Genomic_DNA"/>
</dbReference>
<dbReference type="InterPro" id="IPR050639">
    <property type="entry name" value="SSR_resolvase"/>
</dbReference>
<evidence type="ECO:0000256" key="3">
    <source>
        <dbReference type="SAM" id="Coils"/>
    </source>
</evidence>
<keyword evidence="1" id="KW-0238">DNA-binding</keyword>
<dbReference type="Proteomes" id="UP000644147">
    <property type="component" value="Unassembled WGS sequence"/>
</dbReference>
<proteinExistence type="predicted"/>
<dbReference type="Gene3D" id="3.90.1750.20">
    <property type="entry name" value="Putative Large Serine Recombinase, Chain B, Domain 2"/>
    <property type="match status" value="1"/>
</dbReference>
<dbReference type="PANTHER" id="PTHR30461:SF2">
    <property type="entry name" value="SERINE RECOMBINASE PINE-RELATED"/>
    <property type="match status" value="1"/>
</dbReference>
<protein>
    <submittedName>
        <fullName evidence="5">Recombinase family protein</fullName>
    </submittedName>
</protein>
<sequence length="388" mass="44791">MQLLFGKYDNDQRREKSVTGMKEALRRGYWVSKPPIGYERAIKDGQNCIVINKTGKLIKQAFLMKAKEGLSNTSIKAKLNSMGLRVSNQKLTHIFKNPFYCGIITNSLLEEGELIEGRHEALISKELFLQVNDIQSVNPQGYKVQLQDENLPLKQHIRCATCGTPFTGYEVKKKGLHYYKCNKIGCKCNKSAKTMHENYLELLKKYQVDRELIPVLKEALAGVYGEMNENNKKQSKLIQQQATETRKKLEDLEERFVFREIPKELYEKYSQKLKDELRTTEAQLAELDGPLSNHQKFIELGLNFSVTLCESWESANFMNKQRLQTLVFPEGVYFDRQKQGYRTPRVNSIFKLTSSLCEHYKEAKKEKTSLKTGFSNLEPPVGIEPTTY</sequence>
<evidence type="ECO:0000259" key="4">
    <source>
        <dbReference type="Pfam" id="PF07508"/>
    </source>
</evidence>
<gene>
    <name evidence="5" type="ORF">I5M27_08775</name>
</gene>
<evidence type="ECO:0000256" key="2">
    <source>
        <dbReference type="ARBA" id="ARBA00023172"/>
    </source>
</evidence>
<accession>A0ABS1C164</accession>
<evidence type="ECO:0000313" key="5">
    <source>
        <dbReference type="EMBL" id="MBK0403079.1"/>
    </source>
</evidence>